<feature type="transmembrane region" description="Helical" evidence="2">
    <location>
        <begin position="296"/>
        <end position="318"/>
    </location>
</feature>
<feature type="region of interest" description="Disordered" evidence="1">
    <location>
        <begin position="1"/>
        <end position="85"/>
    </location>
</feature>
<dbReference type="InterPro" id="IPR037737">
    <property type="entry name" value="Srf1"/>
</dbReference>
<keyword evidence="2" id="KW-1133">Transmembrane helix</keyword>
<evidence type="ECO:0000256" key="2">
    <source>
        <dbReference type="SAM" id="Phobius"/>
    </source>
</evidence>
<evidence type="ECO:0000313" key="3">
    <source>
        <dbReference type="EMBL" id="KAK0629647.1"/>
    </source>
</evidence>
<sequence>MTAVTPSSSDSNHSDLRGSTRSRGSGADPIARRRPPRTLPSWLDSYEQEYGAPTEEQLRSLDRPPPPALRPQHNSAPGEPDRRVSRDGFVYESSTMIGTEAESSKMDSVRRMLKHKTGAERGRRWDHLRSAEPVIIHRYTHTTANSPWRGFVQSSRYGHIPGEESEIVDPEMLEKLQPNFNNPVDIPRPLDTNRSRKARTAALYKRMWQSMLRHPLVPLAFRLIVLLTSTVALALSVRIFEIERGESNNNSSERTQAIVAIVVDSLAIPYIGYMTWDEYTGKPLGLRLATEKISLVLMDLFFIIFKSASTALAFEALVYHNSKEREVRQYSQALAAFQTVGLISWTLTFTVNVFRLVEKLGGGDQGEEDSVLRGSHV</sequence>
<dbReference type="PANTHER" id="PTHR36819">
    <property type="entry name" value="REGULATOR OF PHOSPHOLIPASE D SRF1"/>
    <property type="match status" value="1"/>
</dbReference>
<accession>A0AA40C905</accession>
<evidence type="ECO:0000313" key="4">
    <source>
        <dbReference type="Proteomes" id="UP001174934"/>
    </source>
</evidence>
<dbReference type="GO" id="GO:0000324">
    <property type="term" value="C:fungal-type vacuole"/>
    <property type="evidence" value="ECO:0007669"/>
    <property type="project" value="TreeGrafter"/>
</dbReference>
<evidence type="ECO:0008006" key="5">
    <source>
        <dbReference type="Google" id="ProtNLM"/>
    </source>
</evidence>
<gene>
    <name evidence="3" type="ORF">B0T17DRAFT_615397</name>
</gene>
<dbReference type="EMBL" id="JAULSR010000002">
    <property type="protein sequence ID" value="KAK0629647.1"/>
    <property type="molecule type" value="Genomic_DNA"/>
</dbReference>
<keyword evidence="4" id="KW-1185">Reference proteome</keyword>
<dbReference type="GO" id="GO:0071944">
    <property type="term" value="C:cell periphery"/>
    <property type="evidence" value="ECO:0007669"/>
    <property type="project" value="TreeGrafter"/>
</dbReference>
<name>A0AA40C905_9PEZI</name>
<dbReference type="PANTHER" id="PTHR36819:SF1">
    <property type="entry name" value="REGULATOR OF PHOSPHOLIPASE D SRF1"/>
    <property type="match status" value="1"/>
</dbReference>
<dbReference type="Proteomes" id="UP001174934">
    <property type="component" value="Unassembled WGS sequence"/>
</dbReference>
<keyword evidence="2" id="KW-0472">Membrane</keyword>
<reference evidence="3" key="1">
    <citation type="submission" date="2023-06" db="EMBL/GenBank/DDBJ databases">
        <title>Genome-scale phylogeny and comparative genomics of the fungal order Sordariales.</title>
        <authorList>
            <consortium name="Lawrence Berkeley National Laboratory"/>
            <person name="Hensen N."/>
            <person name="Bonometti L."/>
            <person name="Westerberg I."/>
            <person name="Brannstrom I.O."/>
            <person name="Guillou S."/>
            <person name="Cros-Aarteil S."/>
            <person name="Calhoun S."/>
            <person name="Haridas S."/>
            <person name="Kuo A."/>
            <person name="Mondo S."/>
            <person name="Pangilinan J."/>
            <person name="Riley R."/>
            <person name="LaButti K."/>
            <person name="Andreopoulos B."/>
            <person name="Lipzen A."/>
            <person name="Chen C."/>
            <person name="Yanf M."/>
            <person name="Daum C."/>
            <person name="Ng V."/>
            <person name="Clum A."/>
            <person name="Steindorff A."/>
            <person name="Ohm R."/>
            <person name="Martin F."/>
            <person name="Silar P."/>
            <person name="Natvig D."/>
            <person name="Lalanne C."/>
            <person name="Gautier V."/>
            <person name="Ament-velasquez S.L."/>
            <person name="Kruys A."/>
            <person name="Hutchinson M.I."/>
            <person name="Powell A.J."/>
            <person name="Barry K."/>
            <person name="Miller A.N."/>
            <person name="Grigoriev I.V."/>
            <person name="Debuchy R."/>
            <person name="Gladieux P."/>
            <person name="Thoren M.H."/>
            <person name="Johannesson H."/>
        </authorList>
    </citation>
    <scope>NUCLEOTIDE SEQUENCE</scope>
    <source>
        <strain evidence="3">SMH3391-2</strain>
    </source>
</reference>
<evidence type="ECO:0000256" key="1">
    <source>
        <dbReference type="SAM" id="MobiDB-lite"/>
    </source>
</evidence>
<dbReference type="AlphaFoldDB" id="A0AA40C905"/>
<organism evidence="3 4">
    <name type="scientific">Bombardia bombarda</name>
    <dbReference type="NCBI Taxonomy" id="252184"/>
    <lineage>
        <taxon>Eukaryota</taxon>
        <taxon>Fungi</taxon>
        <taxon>Dikarya</taxon>
        <taxon>Ascomycota</taxon>
        <taxon>Pezizomycotina</taxon>
        <taxon>Sordariomycetes</taxon>
        <taxon>Sordariomycetidae</taxon>
        <taxon>Sordariales</taxon>
        <taxon>Lasiosphaeriaceae</taxon>
        <taxon>Bombardia</taxon>
    </lineage>
</organism>
<feature type="transmembrane region" description="Helical" evidence="2">
    <location>
        <begin position="257"/>
        <end position="276"/>
    </location>
</feature>
<feature type="compositionally biased region" description="Polar residues" evidence="1">
    <location>
        <begin position="1"/>
        <end position="11"/>
    </location>
</feature>
<comment type="caution">
    <text evidence="3">The sequence shown here is derived from an EMBL/GenBank/DDBJ whole genome shotgun (WGS) entry which is preliminary data.</text>
</comment>
<feature type="transmembrane region" description="Helical" evidence="2">
    <location>
        <begin position="219"/>
        <end position="237"/>
    </location>
</feature>
<proteinExistence type="predicted"/>
<keyword evidence="2" id="KW-0812">Transmembrane</keyword>
<protein>
    <recommendedName>
        <fullName evidence="5">Regulator of phospholipase D SRF1</fullName>
    </recommendedName>
</protein>